<dbReference type="Pfam" id="PF00999">
    <property type="entry name" value="Na_H_Exchanger"/>
    <property type="match status" value="1"/>
</dbReference>
<proteinExistence type="predicted"/>
<keyword evidence="3" id="KW-0050">Antiport</keyword>
<feature type="domain" description="Cation/H+ exchanger transmembrane" evidence="11">
    <location>
        <begin position="13"/>
        <end position="401"/>
    </location>
</feature>
<name>L8JHA8_9GAMM</name>
<feature type="transmembrane region" description="Helical" evidence="10">
    <location>
        <begin position="199"/>
        <end position="222"/>
    </location>
</feature>
<feature type="transmembrane region" description="Helical" evidence="10">
    <location>
        <begin position="307"/>
        <end position="331"/>
    </location>
</feature>
<evidence type="ECO:0000256" key="9">
    <source>
        <dbReference type="ARBA" id="ARBA00023201"/>
    </source>
</evidence>
<feature type="transmembrane region" description="Helical" evidence="10">
    <location>
        <begin position="61"/>
        <end position="81"/>
    </location>
</feature>
<keyword evidence="6" id="KW-0915">Sodium</keyword>
<feature type="transmembrane region" description="Helical" evidence="10">
    <location>
        <begin position="158"/>
        <end position="179"/>
    </location>
</feature>
<sequence length="412" mass="44402">MELFFILLTLLVTTRIFGEIAERLGQPSLVGELIAGITLGVIAAQYTELLPFLHGVEHDPVFHAITDLGMFFIMLLAGLELQPNKLIEYSRGALIVAIFGMILPMLLGVGLGWLFLPHSDVFFAQCIFLGTALSITAVPATVRILMDLGKLNSASGQIIVSAAVFDDVLSLLLLTWLTALIATDPSVSNVEIIPLVTKMAAFFIITIFVGVFIFPLGGRFIGAIKEREFKFTSLLVGAMAFAVLAEVLDLHFIIGAFIAGLFFDRKTIDPEAYEEVRNKVSAITYGFLAPIFFASVGLHLDITAIFVVPVFVGLLLLTAFLGKFLAAGVAAKMIGMSWQEATAIGVGMSARGAVELVIADIALKAGLFDSLTVKHPIIDNIYSAVVIMAVVTTLLTPILLKLIYARPENTEP</sequence>
<feature type="transmembrane region" description="Helical" evidence="10">
    <location>
        <begin position="282"/>
        <end position="300"/>
    </location>
</feature>
<feature type="transmembrane region" description="Helical" evidence="10">
    <location>
        <begin position="234"/>
        <end position="262"/>
    </location>
</feature>
<keyword evidence="9" id="KW-0739">Sodium transport</keyword>
<dbReference type="Gene3D" id="1.20.1530.20">
    <property type="match status" value="1"/>
</dbReference>
<dbReference type="PATRIC" id="fig|1056511.3.peg.646"/>
<gene>
    <name evidence="12" type="ORF">C942_01573</name>
</gene>
<feature type="transmembrane region" description="Helical" evidence="10">
    <location>
        <begin position="122"/>
        <end position="146"/>
    </location>
</feature>
<dbReference type="EMBL" id="AMZO01000002">
    <property type="protein sequence ID" value="ELR67643.1"/>
    <property type="molecule type" value="Genomic_DNA"/>
</dbReference>
<evidence type="ECO:0000256" key="8">
    <source>
        <dbReference type="ARBA" id="ARBA00023136"/>
    </source>
</evidence>
<keyword evidence="4 10" id="KW-0812">Transmembrane</keyword>
<evidence type="ECO:0000256" key="6">
    <source>
        <dbReference type="ARBA" id="ARBA00023053"/>
    </source>
</evidence>
<keyword evidence="8 10" id="KW-0472">Membrane</keyword>
<dbReference type="GO" id="GO:1902600">
    <property type="term" value="P:proton transmembrane transport"/>
    <property type="evidence" value="ECO:0007669"/>
    <property type="project" value="InterPro"/>
</dbReference>
<evidence type="ECO:0000256" key="1">
    <source>
        <dbReference type="ARBA" id="ARBA00004141"/>
    </source>
</evidence>
<feature type="transmembrane region" description="Helical" evidence="10">
    <location>
        <begin position="93"/>
        <end position="116"/>
    </location>
</feature>
<dbReference type="PANTHER" id="PTHR43562:SF3">
    <property type="entry name" value="SODIUM ION_PROTON EXCHANGER (EUROFUNG)"/>
    <property type="match status" value="1"/>
</dbReference>
<dbReference type="OrthoDB" id="9793589at2"/>
<dbReference type="InterPro" id="IPR038770">
    <property type="entry name" value="Na+/solute_symporter_sf"/>
</dbReference>
<accession>L8JHA8</accession>
<dbReference type="Proteomes" id="UP000011134">
    <property type="component" value="Unassembled WGS sequence"/>
</dbReference>
<dbReference type="GO" id="GO:0016020">
    <property type="term" value="C:membrane"/>
    <property type="evidence" value="ECO:0007669"/>
    <property type="project" value="UniProtKB-SubCell"/>
</dbReference>
<dbReference type="AlphaFoldDB" id="L8JHA8"/>
<feature type="transmembrane region" description="Helical" evidence="10">
    <location>
        <begin position="381"/>
        <end position="404"/>
    </location>
</feature>
<evidence type="ECO:0000313" key="13">
    <source>
        <dbReference type="Proteomes" id="UP000011134"/>
    </source>
</evidence>
<evidence type="ECO:0000313" key="12">
    <source>
        <dbReference type="EMBL" id="ELR67643.1"/>
    </source>
</evidence>
<comment type="subcellular location">
    <subcellularLocation>
        <location evidence="1">Membrane</location>
        <topology evidence="1">Multi-pass membrane protein</topology>
    </subcellularLocation>
</comment>
<keyword evidence="13" id="KW-1185">Reference proteome</keyword>
<dbReference type="GO" id="GO:0006814">
    <property type="term" value="P:sodium ion transport"/>
    <property type="evidence" value="ECO:0007669"/>
    <property type="project" value="UniProtKB-KW"/>
</dbReference>
<evidence type="ECO:0000256" key="4">
    <source>
        <dbReference type="ARBA" id="ARBA00022692"/>
    </source>
</evidence>
<dbReference type="InterPro" id="IPR006153">
    <property type="entry name" value="Cation/H_exchanger_TM"/>
</dbReference>
<protein>
    <submittedName>
        <fullName evidence="12">Na+/H+ antiporter</fullName>
    </submittedName>
</protein>
<comment type="caution">
    <text evidence="12">The sequence shown here is derived from an EMBL/GenBank/DDBJ whole genome shotgun (WGS) entry which is preliminary data.</text>
</comment>
<organism evidence="12 13">
    <name type="scientific">Photobacterium marinum</name>
    <dbReference type="NCBI Taxonomy" id="1056511"/>
    <lineage>
        <taxon>Bacteria</taxon>
        <taxon>Pseudomonadati</taxon>
        <taxon>Pseudomonadota</taxon>
        <taxon>Gammaproteobacteria</taxon>
        <taxon>Vibrionales</taxon>
        <taxon>Vibrionaceae</taxon>
        <taxon>Photobacterium</taxon>
    </lineage>
</organism>
<evidence type="ECO:0000256" key="5">
    <source>
        <dbReference type="ARBA" id="ARBA00022989"/>
    </source>
</evidence>
<dbReference type="RefSeq" id="WP_007462314.1">
    <property type="nucleotide sequence ID" value="NZ_AMZO01000002.1"/>
</dbReference>
<reference evidence="12 13" key="1">
    <citation type="submission" date="2012-12" db="EMBL/GenBank/DDBJ databases">
        <title>Genome Assembly of Photobacterium sp. AK15.</title>
        <authorList>
            <person name="Khatri I."/>
            <person name="Vaidya B."/>
            <person name="Srinivas T.N.R."/>
            <person name="Subramanian S."/>
            <person name="Pinnaka A."/>
        </authorList>
    </citation>
    <scope>NUCLEOTIDE SEQUENCE [LARGE SCALE GENOMIC DNA]</scope>
    <source>
        <strain evidence="12 13">AK15</strain>
    </source>
</reference>
<evidence type="ECO:0000256" key="10">
    <source>
        <dbReference type="SAM" id="Phobius"/>
    </source>
</evidence>
<dbReference type="GO" id="GO:0015297">
    <property type="term" value="F:antiporter activity"/>
    <property type="evidence" value="ECO:0007669"/>
    <property type="project" value="UniProtKB-KW"/>
</dbReference>
<evidence type="ECO:0000256" key="7">
    <source>
        <dbReference type="ARBA" id="ARBA00023065"/>
    </source>
</evidence>
<keyword evidence="7" id="KW-0406">Ion transport</keyword>
<evidence type="ECO:0000256" key="3">
    <source>
        <dbReference type="ARBA" id="ARBA00022449"/>
    </source>
</evidence>
<evidence type="ECO:0000259" key="11">
    <source>
        <dbReference type="Pfam" id="PF00999"/>
    </source>
</evidence>
<keyword evidence="5 10" id="KW-1133">Transmembrane helix</keyword>
<evidence type="ECO:0000256" key="2">
    <source>
        <dbReference type="ARBA" id="ARBA00022448"/>
    </source>
</evidence>
<keyword evidence="2" id="KW-0813">Transport</keyword>
<dbReference type="PANTHER" id="PTHR43562">
    <property type="entry name" value="NAPA-TYPE SODIUM/HYDROGEN ANTIPORTER"/>
    <property type="match status" value="1"/>
</dbReference>